<protein>
    <submittedName>
        <fullName evidence="2">Uncharacterized protein</fullName>
    </submittedName>
</protein>
<accession>A0ABR3S187</accession>
<keyword evidence="3" id="KW-1185">Reference proteome</keyword>
<feature type="compositionally biased region" description="Basic and acidic residues" evidence="1">
    <location>
        <begin position="347"/>
        <end position="356"/>
    </location>
</feature>
<gene>
    <name evidence="2" type="ORF">SLS60_002054</name>
</gene>
<feature type="region of interest" description="Disordered" evidence="1">
    <location>
        <begin position="290"/>
        <end position="356"/>
    </location>
</feature>
<reference evidence="2 3" key="1">
    <citation type="submission" date="2024-02" db="EMBL/GenBank/DDBJ databases">
        <title>De novo assembly and annotation of 12 fungi associated with fruit tree decline syndrome in Ontario, Canada.</title>
        <authorList>
            <person name="Sulman M."/>
            <person name="Ellouze W."/>
            <person name="Ilyukhin E."/>
        </authorList>
    </citation>
    <scope>NUCLEOTIDE SEQUENCE [LARGE SCALE GENOMIC DNA]</scope>
    <source>
        <strain evidence="2 3">M42-189</strain>
    </source>
</reference>
<feature type="compositionally biased region" description="Basic and acidic residues" evidence="1">
    <location>
        <begin position="326"/>
        <end position="340"/>
    </location>
</feature>
<comment type="caution">
    <text evidence="2">The sequence shown here is derived from an EMBL/GenBank/DDBJ whole genome shotgun (WGS) entry which is preliminary data.</text>
</comment>
<sequence>MPMSWTPENDRLLLLKLIETHGISVDSNKIVAAWPDDGPKPSARAITERFVKLRQLAGIKVSVTSSRTPGRGRARVSKYTTPRKRKNKADSSEESDGDEHLTENESPTKKQSVQRNGGSRGRPSARGGRGGRGGMQNASSPAVRVKSGIYSLITRMLLFQVVEFQYPLSELPIDPLDAGDTFERDAAEAAELCQSSQQNPFAGFSNGGMDGGMNNGMSGGVNGSFQGFGPSTGHSILNGFGMSNGSTFNNGFASPSMALDDPFTAPSHPTHGFTNTIGSMQAFTDGMQAAAAGDAHGPSDTSVGRGRSTRTASAQASEGVAAVLRRQKDADVADGERSSAEDSQASEYHDLESEYI</sequence>
<evidence type="ECO:0000256" key="1">
    <source>
        <dbReference type="SAM" id="MobiDB-lite"/>
    </source>
</evidence>
<feature type="compositionally biased region" description="Basic residues" evidence="1">
    <location>
        <begin position="70"/>
        <end position="87"/>
    </location>
</feature>
<feature type="compositionally biased region" description="Basic and acidic residues" evidence="1">
    <location>
        <begin position="98"/>
        <end position="108"/>
    </location>
</feature>
<dbReference type="EMBL" id="JAKJXO020000002">
    <property type="protein sequence ID" value="KAL1610387.1"/>
    <property type="molecule type" value="Genomic_DNA"/>
</dbReference>
<evidence type="ECO:0000313" key="3">
    <source>
        <dbReference type="Proteomes" id="UP001521785"/>
    </source>
</evidence>
<dbReference type="Proteomes" id="UP001521785">
    <property type="component" value="Unassembled WGS sequence"/>
</dbReference>
<name>A0ABR3S187_9PLEO</name>
<organism evidence="2 3">
    <name type="scientific">Paraconiothyrium brasiliense</name>
    <dbReference type="NCBI Taxonomy" id="300254"/>
    <lineage>
        <taxon>Eukaryota</taxon>
        <taxon>Fungi</taxon>
        <taxon>Dikarya</taxon>
        <taxon>Ascomycota</taxon>
        <taxon>Pezizomycotina</taxon>
        <taxon>Dothideomycetes</taxon>
        <taxon>Pleosporomycetidae</taxon>
        <taxon>Pleosporales</taxon>
        <taxon>Massarineae</taxon>
        <taxon>Didymosphaeriaceae</taxon>
        <taxon>Paraconiothyrium</taxon>
    </lineage>
</organism>
<feature type="compositionally biased region" description="Low complexity" evidence="1">
    <location>
        <begin position="115"/>
        <end position="126"/>
    </location>
</feature>
<feature type="region of interest" description="Disordered" evidence="1">
    <location>
        <begin position="62"/>
        <end position="141"/>
    </location>
</feature>
<evidence type="ECO:0000313" key="2">
    <source>
        <dbReference type="EMBL" id="KAL1610387.1"/>
    </source>
</evidence>
<proteinExistence type="predicted"/>